<keyword evidence="2" id="KW-1185">Reference proteome</keyword>
<dbReference type="RefSeq" id="WP_030430255.1">
    <property type="nucleotide sequence ID" value="NZ_JOEF01000011.1"/>
</dbReference>
<dbReference type="OrthoDB" id="4721017at2"/>
<sequence>MDRPQVVSRQDWLAARRALLTKEKELTRALDALNADRRRMPVVRIGKDYRFAGPDGEVGLLDLFDGRRQLVLQHFMFDPSWDEGCRSCTAMADDLSEGARAHLASRDTAFAAVSRAPYPKIAAYKQARGWTFPWYSSHGSDFNYDFHVSLDPEVTTNSYNFRSGDELVAAGQSWLVDHVGEQPGVSAFLRDGDEVFHTYATYGRGVEVMMHAYRLLDITAFGRNEEWEEPKGRVTTPHPADPSFTS</sequence>
<dbReference type="Proteomes" id="UP000183376">
    <property type="component" value="Chromosome I"/>
</dbReference>
<proteinExistence type="predicted"/>
<reference evidence="1 2" key="1">
    <citation type="submission" date="2016-10" db="EMBL/GenBank/DDBJ databases">
        <authorList>
            <person name="de Groot N.N."/>
        </authorList>
    </citation>
    <scope>NUCLEOTIDE SEQUENCE [LARGE SCALE GENOMIC DNA]</scope>
    <source>
        <strain evidence="1 2">DSM 44149</strain>
    </source>
</reference>
<dbReference type="Pfam" id="PF05988">
    <property type="entry name" value="DUF899"/>
    <property type="match status" value="1"/>
</dbReference>
<evidence type="ECO:0000313" key="1">
    <source>
        <dbReference type="EMBL" id="SDM27612.1"/>
    </source>
</evidence>
<dbReference type="AlphaFoldDB" id="A0A1G9RWQ9"/>
<dbReference type="InterPro" id="IPR036249">
    <property type="entry name" value="Thioredoxin-like_sf"/>
</dbReference>
<protein>
    <submittedName>
        <fullName evidence="1">Predicted dithiol-disulfide oxidoreductase, DUF899 family</fullName>
    </submittedName>
</protein>
<evidence type="ECO:0000313" key="2">
    <source>
        <dbReference type="Proteomes" id="UP000183376"/>
    </source>
</evidence>
<name>A0A1G9RWQ9_ALLAB</name>
<dbReference type="InterPro" id="IPR010296">
    <property type="entry name" value="DUF899_thioredox"/>
</dbReference>
<dbReference type="STRING" id="211114.SAMN04489726_0737"/>
<dbReference type="eggNOG" id="COG4312">
    <property type="taxonomic scope" value="Bacteria"/>
</dbReference>
<dbReference type="SUPFAM" id="SSF52833">
    <property type="entry name" value="Thioredoxin-like"/>
    <property type="match status" value="1"/>
</dbReference>
<gene>
    <name evidence="1" type="ORF">SAMN04489726_0737</name>
</gene>
<accession>A0A1G9RWQ9</accession>
<organism evidence="1 2">
    <name type="scientific">Allokutzneria albata</name>
    <name type="common">Kibdelosporangium albatum</name>
    <dbReference type="NCBI Taxonomy" id="211114"/>
    <lineage>
        <taxon>Bacteria</taxon>
        <taxon>Bacillati</taxon>
        <taxon>Actinomycetota</taxon>
        <taxon>Actinomycetes</taxon>
        <taxon>Pseudonocardiales</taxon>
        <taxon>Pseudonocardiaceae</taxon>
        <taxon>Allokutzneria</taxon>
    </lineage>
</organism>
<dbReference type="EMBL" id="LT629701">
    <property type="protein sequence ID" value="SDM27612.1"/>
    <property type="molecule type" value="Genomic_DNA"/>
</dbReference>